<evidence type="ECO:0000256" key="10">
    <source>
        <dbReference type="ARBA" id="ARBA00030253"/>
    </source>
</evidence>
<protein>
    <recommendedName>
        <fullName evidence="2 12">Protoheme IX farnesyltransferase, mitochondrial</fullName>
        <ecNumber evidence="12">2.5.1.-</ecNumber>
    </recommendedName>
    <alternativeName>
        <fullName evidence="10 12">Heme O synthase</fullName>
    </alternativeName>
</protein>
<dbReference type="Gene3D" id="1.10.357.140">
    <property type="entry name" value="UbiA prenyltransferase"/>
    <property type="match status" value="1"/>
</dbReference>
<dbReference type="EC" id="2.5.1.-" evidence="12"/>
<dbReference type="KEGG" id="spu:580927"/>
<dbReference type="EnsemblMetazoa" id="XM_030984123">
    <property type="protein sequence ID" value="XP_030839983"/>
    <property type="gene ID" value="LOC580927"/>
</dbReference>
<dbReference type="RefSeq" id="XP_030839983.1">
    <property type="nucleotide sequence ID" value="XM_030984123.1"/>
</dbReference>
<comment type="catalytic activity">
    <reaction evidence="11">
        <text>heme b + (2E,6E)-farnesyl diphosphate + H2O = Fe(II)-heme o + diphosphate</text>
        <dbReference type="Rhea" id="RHEA:28070"/>
        <dbReference type="ChEBI" id="CHEBI:15377"/>
        <dbReference type="ChEBI" id="CHEBI:33019"/>
        <dbReference type="ChEBI" id="CHEBI:60344"/>
        <dbReference type="ChEBI" id="CHEBI:60530"/>
        <dbReference type="ChEBI" id="CHEBI:175763"/>
        <dbReference type="EC" id="2.5.1.141"/>
    </reaction>
</comment>
<evidence type="ECO:0000256" key="7">
    <source>
        <dbReference type="ARBA" id="ARBA00023128"/>
    </source>
</evidence>
<keyword evidence="4 14" id="KW-0812">Transmembrane</keyword>
<dbReference type="PROSITE" id="PS00943">
    <property type="entry name" value="UBIA"/>
    <property type="match status" value="1"/>
</dbReference>
<keyword evidence="16" id="KW-1185">Reference proteome</keyword>
<dbReference type="GO" id="GO:0031966">
    <property type="term" value="C:mitochondrial membrane"/>
    <property type="evidence" value="ECO:0007669"/>
    <property type="project" value="UniProtKB-SubCell"/>
</dbReference>
<proteinExistence type="inferred from homology"/>
<evidence type="ECO:0000256" key="14">
    <source>
        <dbReference type="SAM" id="Phobius"/>
    </source>
</evidence>
<name>A0A7M7NPY9_STRPU</name>
<evidence type="ECO:0000256" key="12">
    <source>
        <dbReference type="PIRNR" id="PIRNR001773"/>
    </source>
</evidence>
<dbReference type="NCBIfam" id="TIGR01473">
    <property type="entry name" value="cyoE_ctaB"/>
    <property type="match status" value="1"/>
</dbReference>
<evidence type="ECO:0000256" key="4">
    <source>
        <dbReference type="ARBA" id="ARBA00022692"/>
    </source>
</evidence>
<evidence type="ECO:0000313" key="15">
    <source>
        <dbReference type="EnsemblMetazoa" id="XP_030839983"/>
    </source>
</evidence>
<dbReference type="AlphaFoldDB" id="A0A7M7NPY9"/>
<reference evidence="15" key="2">
    <citation type="submission" date="2021-01" db="UniProtKB">
        <authorList>
            <consortium name="EnsemblMetazoa"/>
        </authorList>
    </citation>
    <scope>IDENTIFICATION</scope>
</reference>
<dbReference type="InParanoid" id="A0A7M7NPY9"/>
<evidence type="ECO:0000256" key="5">
    <source>
        <dbReference type="ARBA" id="ARBA00022946"/>
    </source>
</evidence>
<dbReference type="InterPro" id="IPR030470">
    <property type="entry name" value="UbiA_prenylTrfase_CS"/>
</dbReference>
<dbReference type="GO" id="GO:0006784">
    <property type="term" value="P:heme A biosynthetic process"/>
    <property type="evidence" value="ECO:0000318"/>
    <property type="project" value="GO_Central"/>
</dbReference>
<comment type="subcellular location">
    <subcellularLocation>
        <location evidence="1">Mitochondrion membrane</location>
        <topology evidence="1">Multi-pass membrane protein</topology>
    </subcellularLocation>
</comment>
<dbReference type="CTD" id="1352"/>
<evidence type="ECO:0000313" key="16">
    <source>
        <dbReference type="Proteomes" id="UP000007110"/>
    </source>
</evidence>
<dbReference type="InterPro" id="IPR016315">
    <property type="entry name" value="Protohaem_IX_farnesylTrfase_mt"/>
</dbReference>
<dbReference type="GO" id="GO:0005739">
    <property type="term" value="C:mitochondrion"/>
    <property type="evidence" value="ECO:0000318"/>
    <property type="project" value="GO_Central"/>
</dbReference>
<dbReference type="GeneID" id="580927"/>
<evidence type="ECO:0000256" key="11">
    <source>
        <dbReference type="ARBA" id="ARBA00047690"/>
    </source>
</evidence>
<keyword evidence="7 12" id="KW-0496">Mitochondrion</keyword>
<comment type="function">
    <text evidence="12">Converts protoheme IX and farnesyl diphosphate to heme O.</text>
</comment>
<keyword evidence="6 14" id="KW-1133">Transmembrane helix</keyword>
<dbReference type="GO" id="GO:0008495">
    <property type="term" value="F:protoheme IX farnesyltransferase activity"/>
    <property type="evidence" value="ECO:0000318"/>
    <property type="project" value="GO_Central"/>
</dbReference>
<dbReference type="OMA" id="HFWAIGW"/>
<feature type="transmembrane region" description="Helical" evidence="14">
    <location>
        <begin position="247"/>
        <end position="266"/>
    </location>
</feature>
<keyword evidence="5" id="KW-0809">Transit peptide</keyword>
<sequence length="439" mass="47945">MAVRQLNMKLASALGTHIRRGKLINKSGLLSPVSSCLFQCQALHKSSTSSSHYQKQQLQHATTAAATAPATKPHLKDSESSQEVLKPQSGLNERVEKAIQSTVDQVSPCPIEPKDGNKAEGIEVGVEEEVRWREQTVKLSELSSIYMQLSKSRLTSLVVISALAGYGMAPGVFDITTCALMGLGTFLTSCSANTVNQFCEVPYDSQMARTRNRVLVRGLISPLHAFTFASVVGVSGVALLATTVNPLSAAVAASSWALYVLVYTPMKRYSIVNTWVGAVVGALPPVIGWAACCGSLGPGALLMAGYLYSWQFPHFNALSWNLRSDYSRGGYRMMATTDPGLCRRVALRHCFGLIGLCTLAPIFDLTTWTFAVDSLPLNLWLTYLGYKFYRDADSKSARQLFKFTLLHLPLLMLLLLISKKELHDWDKNPALPEGLHKVA</sequence>
<dbReference type="PANTHER" id="PTHR43448:SF2">
    <property type="entry name" value="PROTOHEME IX FARNESYLTRANSFERASE, MITOCHONDRIAL"/>
    <property type="match status" value="1"/>
</dbReference>
<accession>A0A7M7NPY9</accession>
<dbReference type="PANTHER" id="PTHR43448">
    <property type="entry name" value="PROTOHEME IX FARNESYLTRANSFERASE, MITOCHONDRIAL"/>
    <property type="match status" value="1"/>
</dbReference>
<feature type="transmembrane region" description="Helical" evidence="14">
    <location>
        <begin position="219"/>
        <end position="240"/>
    </location>
</feature>
<dbReference type="Proteomes" id="UP000007110">
    <property type="component" value="Unassembled WGS sequence"/>
</dbReference>
<keyword evidence="9 12" id="KW-0472">Membrane</keyword>
<evidence type="ECO:0000256" key="1">
    <source>
        <dbReference type="ARBA" id="ARBA00004225"/>
    </source>
</evidence>
<dbReference type="PIRSF" id="PIRSF001773">
    <property type="entry name" value="COX10"/>
    <property type="match status" value="1"/>
</dbReference>
<evidence type="ECO:0000256" key="6">
    <source>
        <dbReference type="ARBA" id="ARBA00022989"/>
    </source>
</evidence>
<reference evidence="16" key="1">
    <citation type="submission" date="2015-02" db="EMBL/GenBank/DDBJ databases">
        <title>Genome sequencing for Strongylocentrotus purpuratus.</title>
        <authorList>
            <person name="Murali S."/>
            <person name="Liu Y."/>
            <person name="Vee V."/>
            <person name="English A."/>
            <person name="Wang M."/>
            <person name="Skinner E."/>
            <person name="Han Y."/>
            <person name="Muzny D.M."/>
            <person name="Worley K.C."/>
            <person name="Gibbs R.A."/>
        </authorList>
    </citation>
    <scope>NUCLEOTIDE SEQUENCE</scope>
</reference>
<dbReference type="OrthoDB" id="5211at2759"/>
<dbReference type="FunCoup" id="A0A7M7NPY9">
    <property type="interactions" value="1563"/>
</dbReference>
<feature type="transmembrane region" description="Helical" evidence="14">
    <location>
        <begin position="350"/>
        <end position="371"/>
    </location>
</feature>
<organism evidence="15 16">
    <name type="scientific">Strongylocentrotus purpuratus</name>
    <name type="common">Purple sea urchin</name>
    <dbReference type="NCBI Taxonomy" id="7668"/>
    <lineage>
        <taxon>Eukaryota</taxon>
        <taxon>Metazoa</taxon>
        <taxon>Echinodermata</taxon>
        <taxon>Eleutherozoa</taxon>
        <taxon>Echinozoa</taxon>
        <taxon>Echinoidea</taxon>
        <taxon>Euechinoidea</taxon>
        <taxon>Echinacea</taxon>
        <taxon>Camarodonta</taxon>
        <taxon>Echinidea</taxon>
        <taxon>Strongylocentrotidae</taxon>
        <taxon>Strongylocentrotus</taxon>
    </lineage>
</organism>
<keyword evidence="3 12" id="KW-0808">Transferase</keyword>
<dbReference type="Pfam" id="PF01040">
    <property type="entry name" value="UbiA"/>
    <property type="match status" value="1"/>
</dbReference>
<comment type="similarity">
    <text evidence="12">Belongs to the ubiA prenyltransferase family.</text>
</comment>
<dbReference type="InterPro" id="IPR006369">
    <property type="entry name" value="Protohaem_IX_farnesylTrfase"/>
</dbReference>
<feature type="transmembrane region" description="Helical" evidence="14">
    <location>
        <begin position="154"/>
        <end position="173"/>
    </location>
</feature>
<evidence type="ECO:0000256" key="13">
    <source>
        <dbReference type="SAM" id="MobiDB-lite"/>
    </source>
</evidence>
<keyword evidence="8 12" id="KW-0350">Heme biosynthesis</keyword>
<feature type="transmembrane region" description="Helical" evidence="14">
    <location>
        <begin position="286"/>
        <end position="308"/>
    </location>
</feature>
<dbReference type="InterPro" id="IPR044878">
    <property type="entry name" value="UbiA_sf"/>
</dbReference>
<evidence type="ECO:0000256" key="8">
    <source>
        <dbReference type="ARBA" id="ARBA00023133"/>
    </source>
</evidence>
<dbReference type="InterPro" id="IPR000537">
    <property type="entry name" value="UbiA_prenyltransferase"/>
</dbReference>
<dbReference type="FunFam" id="1.10.357.140:FF:000004">
    <property type="entry name" value="Protoheme IX farnesyltransferase, mitochondrial"/>
    <property type="match status" value="1"/>
</dbReference>
<feature type="transmembrane region" description="Helical" evidence="14">
    <location>
        <begin position="400"/>
        <end position="417"/>
    </location>
</feature>
<evidence type="ECO:0000256" key="2">
    <source>
        <dbReference type="ARBA" id="ARBA00016335"/>
    </source>
</evidence>
<evidence type="ECO:0000256" key="3">
    <source>
        <dbReference type="ARBA" id="ARBA00022679"/>
    </source>
</evidence>
<evidence type="ECO:0000256" key="9">
    <source>
        <dbReference type="ARBA" id="ARBA00023136"/>
    </source>
</evidence>
<feature type="compositionally biased region" description="Low complexity" evidence="13">
    <location>
        <begin position="54"/>
        <end position="72"/>
    </location>
</feature>
<dbReference type="CDD" id="cd13957">
    <property type="entry name" value="PT_UbiA_Cox10"/>
    <property type="match status" value="1"/>
</dbReference>
<feature type="region of interest" description="Disordered" evidence="13">
    <location>
        <begin position="51"/>
        <end position="91"/>
    </location>
</feature>
<dbReference type="HAMAP" id="MF_00154">
    <property type="entry name" value="CyoE_CtaB"/>
    <property type="match status" value="1"/>
</dbReference>